<dbReference type="RefSeq" id="WP_012066316.1">
    <property type="nucleotide sequence ID" value="NC_009634.1"/>
</dbReference>
<protein>
    <submittedName>
        <fullName evidence="4">Heat shock protein Hsp20</fullName>
    </submittedName>
</protein>
<evidence type="ECO:0000313" key="5">
    <source>
        <dbReference type="Proteomes" id="UP000001107"/>
    </source>
</evidence>
<dbReference type="Proteomes" id="UP000001107">
    <property type="component" value="Chromosome"/>
</dbReference>
<reference evidence="4" key="1">
    <citation type="submission" date="2007-06" db="EMBL/GenBank/DDBJ databases">
        <title>Complete sequence of Methanococcus vannielii SB.</title>
        <authorList>
            <consortium name="US DOE Joint Genome Institute"/>
            <person name="Copeland A."/>
            <person name="Lucas S."/>
            <person name="Lapidus A."/>
            <person name="Barry K."/>
            <person name="Glavina del Rio T."/>
            <person name="Dalin E."/>
            <person name="Tice H."/>
            <person name="Pitluck S."/>
            <person name="Chain P."/>
            <person name="Malfatti S."/>
            <person name="Shin M."/>
            <person name="Vergez L."/>
            <person name="Schmutz J."/>
            <person name="Larimer F."/>
            <person name="Land M."/>
            <person name="Hauser L."/>
            <person name="Kyrpides N."/>
            <person name="Anderson I."/>
            <person name="Sieprawska-Lupa M."/>
            <person name="Whitman W.B."/>
            <person name="Richardson P."/>
        </authorList>
    </citation>
    <scope>NUCLEOTIDE SEQUENCE [LARGE SCALE GENOMIC DNA]</scope>
    <source>
        <strain evidence="4">SB</strain>
    </source>
</reference>
<dbReference type="InterPro" id="IPR002068">
    <property type="entry name" value="A-crystallin/Hsp20_dom"/>
</dbReference>
<dbReference type="Gene3D" id="2.60.40.790">
    <property type="match status" value="1"/>
</dbReference>
<dbReference type="STRING" id="406327.Mevan_1508"/>
<dbReference type="KEGG" id="mvn:Mevan_1508"/>
<dbReference type="SUPFAM" id="SSF49764">
    <property type="entry name" value="HSP20-like chaperones"/>
    <property type="match status" value="1"/>
</dbReference>
<organism evidence="4 5">
    <name type="scientific">Methanococcus vannielii (strain ATCC 35089 / DSM 1224 / JCM 13029 / OCM 148 / SB)</name>
    <dbReference type="NCBI Taxonomy" id="406327"/>
    <lineage>
        <taxon>Archaea</taxon>
        <taxon>Methanobacteriati</taxon>
        <taxon>Methanobacteriota</taxon>
        <taxon>Methanomada group</taxon>
        <taxon>Methanococci</taxon>
        <taxon>Methanococcales</taxon>
        <taxon>Methanococcaceae</taxon>
        <taxon>Methanococcus</taxon>
    </lineage>
</organism>
<gene>
    <name evidence="4" type="ordered locus">Mevan_1508</name>
</gene>
<keyword evidence="4" id="KW-0346">Stress response</keyword>
<keyword evidence="5" id="KW-1185">Reference proteome</keyword>
<comment type="similarity">
    <text evidence="1 2">Belongs to the small heat shock protein (HSP20) family.</text>
</comment>
<dbReference type="OrthoDB" id="198277at2157"/>
<dbReference type="AlphaFoldDB" id="A6USD0"/>
<name>A6USD0_METVS</name>
<dbReference type="InterPro" id="IPR008978">
    <property type="entry name" value="HSP20-like_chaperone"/>
</dbReference>
<dbReference type="PROSITE" id="PS01031">
    <property type="entry name" value="SHSP"/>
    <property type="match status" value="1"/>
</dbReference>
<sequence length="154" mass="16857">MIGRDPKDPFSEIFKMFGMSFPMEGFGGPMTRTMFQMGTAGLEISGKGYMPLTIIEGDESIKIIALIPGVNKSDIVINAVGDTLELRAKKAPLAIMESEKIIYSEVAEDEEIYKTIKLPAHVKEGKSSAKFENGILTIALPKTEKSLRTGIDIE</sequence>
<dbReference type="GeneID" id="5324630"/>
<accession>A6USD0</accession>
<dbReference type="EMBL" id="CP000742">
    <property type="protein sequence ID" value="ABR55402.1"/>
    <property type="molecule type" value="Genomic_DNA"/>
</dbReference>
<evidence type="ECO:0000256" key="2">
    <source>
        <dbReference type="RuleBase" id="RU003616"/>
    </source>
</evidence>
<dbReference type="eggNOG" id="arCOG01832">
    <property type="taxonomic scope" value="Archaea"/>
</dbReference>
<dbReference type="CDD" id="cd06464">
    <property type="entry name" value="ACD_sHsps-like"/>
    <property type="match status" value="1"/>
</dbReference>
<evidence type="ECO:0000256" key="1">
    <source>
        <dbReference type="PROSITE-ProRule" id="PRU00285"/>
    </source>
</evidence>
<dbReference type="HOGENOM" id="CLU_046737_12_4_2"/>
<feature type="domain" description="SHSP" evidence="3">
    <location>
        <begin position="43"/>
        <end position="154"/>
    </location>
</feature>
<evidence type="ECO:0000259" key="3">
    <source>
        <dbReference type="PROSITE" id="PS01031"/>
    </source>
</evidence>
<proteinExistence type="inferred from homology"/>
<evidence type="ECO:0000313" key="4">
    <source>
        <dbReference type="EMBL" id="ABR55402.1"/>
    </source>
</evidence>
<dbReference type="Pfam" id="PF00011">
    <property type="entry name" value="HSP20"/>
    <property type="match status" value="1"/>
</dbReference>